<keyword evidence="2" id="KW-1185">Reference proteome</keyword>
<evidence type="ECO:0000313" key="2">
    <source>
        <dbReference type="Proteomes" id="UP001457282"/>
    </source>
</evidence>
<organism evidence="1 2">
    <name type="scientific">Rubus argutus</name>
    <name type="common">Southern blackberry</name>
    <dbReference type="NCBI Taxonomy" id="59490"/>
    <lineage>
        <taxon>Eukaryota</taxon>
        <taxon>Viridiplantae</taxon>
        <taxon>Streptophyta</taxon>
        <taxon>Embryophyta</taxon>
        <taxon>Tracheophyta</taxon>
        <taxon>Spermatophyta</taxon>
        <taxon>Magnoliopsida</taxon>
        <taxon>eudicotyledons</taxon>
        <taxon>Gunneridae</taxon>
        <taxon>Pentapetalae</taxon>
        <taxon>rosids</taxon>
        <taxon>fabids</taxon>
        <taxon>Rosales</taxon>
        <taxon>Rosaceae</taxon>
        <taxon>Rosoideae</taxon>
        <taxon>Rosoideae incertae sedis</taxon>
        <taxon>Rubus</taxon>
    </lineage>
</organism>
<dbReference type="Proteomes" id="UP001457282">
    <property type="component" value="Unassembled WGS sequence"/>
</dbReference>
<comment type="caution">
    <text evidence="1">The sequence shown here is derived from an EMBL/GenBank/DDBJ whole genome shotgun (WGS) entry which is preliminary data.</text>
</comment>
<dbReference type="AlphaFoldDB" id="A0AAW1Y645"/>
<dbReference type="EMBL" id="JBEDUW010000002">
    <property type="protein sequence ID" value="KAK9943202.1"/>
    <property type="molecule type" value="Genomic_DNA"/>
</dbReference>
<evidence type="ECO:0000313" key="1">
    <source>
        <dbReference type="EMBL" id="KAK9943202.1"/>
    </source>
</evidence>
<sequence>MSSGGKLASPKDDYDDVWTPRSTADLRIFMSDGMNVRKVEGDAKGKRKRGGLKRVINEIASSDHIKLDQHVYDEGVDTGFEMFRKYAKVVDPKGDWEGVTIEEARV</sequence>
<proteinExistence type="predicted"/>
<reference evidence="1 2" key="1">
    <citation type="journal article" date="2023" name="G3 (Bethesda)">
        <title>A chromosome-length genome assembly and annotation of blackberry (Rubus argutus, cv. 'Hillquist').</title>
        <authorList>
            <person name="Bruna T."/>
            <person name="Aryal R."/>
            <person name="Dudchenko O."/>
            <person name="Sargent D.J."/>
            <person name="Mead D."/>
            <person name="Buti M."/>
            <person name="Cavallini A."/>
            <person name="Hytonen T."/>
            <person name="Andres J."/>
            <person name="Pham M."/>
            <person name="Weisz D."/>
            <person name="Mascagni F."/>
            <person name="Usai G."/>
            <person name="Natali L."/>
            <person name="Bassil N."/>
            <person name="Fernandez G.E."/>
            <person name="Lomsadze A."/>
            <person name="Armour M."/>
            <person name="Olukolu B."/>
            <person name="Poorten T."/>
            <person name="Britton C."/>
            <person name="Davik J."/>
            <person name="Ashrafi H."/>
            <person name="Aiden E.L."/>
            <person name="Borodovsky M."/>
            <person name="Worthington M."/>
        </authorList>
    </citation>
    <scope>NUCLEOTIDE SEQUENCE [LARGE SCALE GENOMIC DNA]</scope>
    <source>
        <strain evidence="1">PI 553951</strain>
    </source>
</reference>
<accession>A0AAW1Y645</accession>
<gene>
    <name evidence="1" type="ORF">M0R45_008818</name>
</gene>
<name>A0AAW1Y645_RUBAR</name>
<protein>
    <submittedName>
        <fullName evidence="1">Uncharacterized protein</fullName>
    </submittedName>
</protein>